<dbReference type="Proteomes" id="UP000683000">
    <property type="component" value="Unassembled WGS sequence"/>
</dbReference>
<keyword evidence="3" id="KW-1185">Reference proteome</keyword>
<organism evidence="2 3">
    <name type="scientific">Boletus reticuloceps</name>
    <dbReference type="NCBI Taxonomy" id="495285"/>
    <lineage>
        <taxon>Eukaryota</taxon>
        <taxon>Fungi</taxon>
        <taxon>Dikarya</taxon>
        <taxon>Basidiomycota</taxon>
        <taxon>Agaricomycotina</taxon>
        <taxon>Agaricomycetes</taxon>
        <taxon>Agaricomycetidae</taxon>
        <taxon>Boletales</taxon>
        <taxon>Boletineae</taxon>
        <taxon>Boletaceae</taxon>
        <taxon>Boletoideae</taxon>
        <taxon>Boletus</taxon>
    </lineage>
</organism>
<dbReference type="SMART" id="SM00256">
    <property type="entry name" value="FBOX"/>
    <property type="match status" value="1"/>
</dbReference>
<dbReference type="AlphaFoldDB" id="A0A8I2YRH4"/>
<accession>A0A8I2YRH4</accession>
<comment type="caution">
    <text evidence="2">The sequence shown here is derived from an EMBL/GenBank/DDBJ whole genome shotgun (WGS) entry which is preliminary data.</text>
</comment>
<dbReference type="InterPro" id="IPR036047">
    <property type="entry name" value="F-box-like_dom_sf"/>
</dbReference>
<dbReference type="OrthoDB" id="2670467at2759"/>
<evidence type="ECO:0000259" key="1">
    <source>
        <dbReference type="PROSITE" id="PS50181"/>
    </source>
</evidence>
<proteinExistence type="predicted"/>
<reference evidence="2" key="1">
    <citation type="submission" date="2021-03" db="EMBL/GenBank/DDBJ databases">
        <title>Evolutionary innovations through gain and loss of genes in the ectomycorrhizal Boletales.</title>
        <authorList>
            <person name="Wu G."/>
            <person name="Miyauchi S."/>
            <person name="Morin E."/>
            <person name="Yang Z.-L."/>
            <person name="Xu J."/>
            <person name="Martin F.M."/>
        </authorList>
    </citation>
    <scope>NUCLEOTIDE SEQUENCE</scope>
    <source>
        <strain evidence="2">BR01</strain>
    </source>
</reference>
<gene>
    <name evidence="2" type="ORF">JVT61DRAFT_14775</name>
</gene>
<dbReference type="InterPro" id="IPR001810">
    <property type="entry name" value="F-box_dom"/>
</dbReference>
<feature type="domain" description="F-box" evidence="1">
    <location>
        <begin position="3"/>
        <end position="49"/>
    </location>
</feature>
<name>A0A8I2YRH4_9AGAM</name>
<evidence type="ECO:0000313" key="2">
    <source>
        <dbReference type="EMBL" id="KAG6377979.1"/>
    </source>
</evidence>
<protein>
    <recommendedName>
        <fullName evidence="1">F-box domain-containing protein</fullName>
    </recommendedName>
</protein>
<sequence>MELRRLDTLPLEIISRILCFLGARDVVKFRLVSKLFHSITYDSVIWKTIYANARFPRPPGPFSFQSIRFLEQTLIRSERLEECWTTQPMQAVSSTQIRLQGSALGQPRIIDARWLITFESYRQIVFHDIETRSRQVLWEETGLVTFWDVTSVTSTGGLSVYVVFRKNTKDIWRASWRLLEFRVHGESGHLSYSVSLDVPTGTRYLGGSVCLISDNTPFLYIMGQDLVFDTRTRTFYEFPEFGTQLVEIHAHQLFVAPRRVLLTNTHIIVVSYHTQRLAVPSSAVELTLIQAFVLPEDRPAGNSTAVLRLSHEGITPDHLANLALTRNSTIDSITEFTSLRFLRLQPESNRLHFSCVDLTLPRSHSNIILALSIDVNDIFTVESGIHDPIMSPTGYHIEASDDGHVRGFCRNRAENNNANTS</sequence>
<dbReference type="PROSITE" id="PS50181">
    <property type="entry name" value="FBOX"/>
    <property type="match status" value="1"/>
</dbReference>
<dbReference type="Pfam" id="PF12937">
    <property type="entry name" value="F-box-like"/>
    <property type="match status" value="1"/>
</dbReference>
<dbReference type="Gene3D" id="1.20.1280.50">
    <property type="match status" value="1"/>
</dbReference>
<dbReference type="SUPFAM" id="SSF81383">
    <property type="entry name" value="F-box domain"/>
    <property type="match status" value="1"/>
</dbReference>
<evidence type="ECO:0000313" key="3">
    <source>
        <dbReference type="Proteomes" id="UP000683000"/>
    </source>
</evidence>
<dbReference type="EMBL" id="JAGFBS010000008">
    <property type="protein sequence ID" value="KAG6377979.1"/>
    <property type="molecule type" value="Genomic_DNA"/>
</dbReference>